<dbReference type="GO" id="GO:0030970">
    <property type="term" value="P:retrograde protein transport, ER to cytosol"/>
    <property type="evidence" value="ECO:0007669"/>
    <property type="project" value="TreeGrafter"/>
</dbReference>
<accession>I2H917</accession>
<dbReference type="PANTHER" id="PTHR15414">
    <property type="entry name" value="OS-9-RELATED"/>
    <property type="match status" value="1"/>
</dbReference>
<sequence>MKLINNSIIYSSLIICYSINQVQSLFAPVQDPFSTDKYSINYISKNKWLSSIENNQTALENGSIIKINDYSKCFIPTNKNSGSNLFQKDLTSDQLDEIYQESLKNAMEIITNDLKGYCMVYANGFWTYQYCIGNSFTQFHGVPGTTNSLFYTLGRAPPMEVDIQNSRRLQKKNKTKKILTHDDDFQLLYNDFEYYISEIIENGQICDLTGLPRVTEVQYVCGSAFGEAAIQWVREVKTCAYEAQIAVPALCDLELLSQSKDKKSAKQIYCTNEEKDITINSKQSISDVLPKYSPYFLGHGLYLLNPHENIPELNTSVILYTGDVDLLYDEQTTLSDLYAHLSKAIPVMLFHQALTLPNGARFQEGDAFQWIAEIVDMNFNHIKNVFVDIGSDGMANFVIDDKTEFPDEGNFIYVAYGERIDGTKGSRRVKQENKINRPKFKTLKATQGAPTELQNQENENDLTVAYVDETATFRNNKEMIDAIMNILTKEPNLQPYLDSNAEEKENIEEIKIEIIDHTPEFIDDPRYNEQEKEQENNALLHSVDNTHENNLEENNSEQVLEEIDSTSYLARTEISDDHTEHIEEMKLNEEDSNSNIGSNVLEEYTNEKGKLNVEEATENFNDRQISQYVEDLKQNSIVEENNINTAEKVIMDHDNIPNKLNIEDPERPTIYEEDLISTNHMNDENNEIEDIIIDQDWQENFNINKQISELASNNEEEYQHNDQSFESSTETYLNGPSDNTNIKPENTNDSLEAENERYEQSNEMYTDEINENIENIVEDSRKDDENTYDGITPEISSLGNQVNDEQHDDSKQSHAHQQEEQSDKNKQETHSQYAEQEEPDAYMEYVEQEKINFQDQVDMQQYRNSEIQQEEHIASTTSLADQASLEPTILDDKHISVEVTDISKQVDDNYELRDEL</sequence>
<feature type="compositionally biased region" description="Polar residues" evidence="8">
    <location>
        <begin position="721"/>
        <end position="750"/>
    </location>
</feature>
<dbReference type="GO" id="GO:0005789">
    <property type="term" value="C:endoplasmic reticulum membrane"/>
    <property type="evidence" value="ECO:0007669"/>
    <property type="project" value="UniProtKB-SubCell"/>
</dbReference>
<organism evidence="10 11">
    <name type="scientific">Henningerozyma blattae (strain ATCC 34711 / CBS 6284 / DSM 70876 / NBRC 10599 / NRRL Y-10934 / UCD 77-7)</name>
    <name type="common">Yeast</name>
    <name type="synonym">Tetrapisispora blattae</name>
    <dbReference type="NCBI Taxonomy" id="1071380"/>
    <lineage>
        <taxon>Eukaryota</taxon>
        <taxon>Fungi</taxon>
        <taxon>Dikarya</taxon>
        <taxon>Ascomycota</taxon>
        <taxon>Saccharomycotina</taxon>
        <taxon>Saccharomycetes</taxon>
        <taxon>Saccharomycetales</taxon>
        <taxon>Saccharomycetaceae</taxon>
        <taxon>Henningerozyma</taxon>
    </lineage>
</organism>
<evidence type="ECO:0000256" key="6">
    <source>
        <dbReference type="ARBA" id="ARBA00023157"/>
    </source>
</evidence>
<dbReference type="Proteomes" id="UP000002866">
    <property type="component" value="Chromosome 9"/>
</dbReference>
<reference evidence="10 11" key="1">
    <citation type="journal article" date="2011" name="Proc. Natl. Acad. Sci. U.S.A.">
        <title>Evolutionary erosion of yeast sex chromosomes by mating-type switching accidents.</title>
        <authorList>
            <person name="Gordon J.L."/>
            <person name="Armisen D."/>
            <person name="Proux-Wera E."/>
            <person name="Oheigeartaigh S.S."/>
            <person name="Byrne K.P."/>
            <person name="Wolfe K.H."/>
        </authorList>
    </citation>
    <scope>NUCLEOTIDE SEQUENCE [LARGE SCALE GENOMIC DNA]</scope>
    <source>
        <strain evidence="11">ATCC 34711 / CBS 6284 / DSM 70876 / NBRC 10599 / NRRL Y-10934 / UCD 77-7</strain>
    </source>
</reference>
<dbReference type="Pfam" id="PF07915">
    <property type="entry name" value="PRKCSH"/>
    <property type="match status" value="1"/>
</dbReference>
<feature type="compositionally biased region" description="Polar residues" evidence="8">
    <location>
        <begin position="794"/>
        <end position="803"/>
    </location>
</feature>
<keyword evidence="6" id="KW-1015">Disulfide bond</keyword>
<dbReference type="InterPro" id="IPR041039">
    <property type="entry name" value="Yos9_DD"/>
</dbReference>
<dbReference type="Pfam" id="PF17880">
    <property type="entry name" value="Yos9_DD"/>
    <property type="match status" value="1"/>
</dbReference>
<name>I2H917_HENB6</name>
<dbReference type="RefSeq" id="XP_004182388.1">
    <property type="nucleotide sequence ID" value="XM_004182340.1"/>
</dbReference>
<dbReference type="eggNOG" id="KOG3394">
    <property type="taxonomic scope" value="Eukaryota"/>
</dbReference>
<dbReference type="OrthoDB" id="448954at2759"/>
<protein>
    <recommendedName>
        <fullName evidence="7">Endoplasmic reticulum lectin</fullName>
    </recommendedName>
    <alternativeName>
        <fullName evidence="7">Protein OS-9</fullName>
    </alternativeName>
    <alternativeName>
        <fullName evidence="7">Protein OS-9 homolog</fullName>
    </alternativeName>
</protein>
<keyword evidence="11" id="KW-1185">Reference proteome</keyword>
<dbReference type="STRING" id="1071380.I2H917"/>
<evidence type="ECO:0000256" key="2">
    <source>
        <dbReference type="ARBA" id="ARBA00009918"/>
    </source>
</evidence>
<dbReference type="InterPro" id="IPR044865">
    <property type="entry name" value="MRH_dom"/>
</dbReference>
<evidence type="ECO:0000256" key="1">
    <source>
        <dbReference type="ARBA" id="ARBA00004367"/>
    </source>
</evidence>
<comment type="function">
    <text evidence="7">Lectin involved in the quality control of the secretory pathway. As a member of the endoplasmic reticulum-associated degradation lumenal (ERAD-L) surveillance system, targets misfolded endoplasmic reticulum lumenal glycoproteins for degradation.</text>
</comment>
<dbReference type="GO" id="GO:0030246">
    <property type="term" value="F:carbohydrate binding"/>
    <property type="evidence" value="ECO:0007669"/>
    <property type="project" value="UniProtKB-UniRule"/>
</dbReference>
<dbReference type="GeneID" id="14498046"/>
<gene>
    <name evidence="10" type="primary">TBLA0I02110</name>
    <name evidence="10" type="ORF">TBLA_0I02110</name>
</gene>
<dbReference type="FunCoup" id="I2H917">
    <property type="interactions" value="96"/>
</dbReference>
<feature type="domain" description="MRH" evidence="9">
    <location>
        <begin position="116"/>
        <end position="253"/>
    </location>
</feature>
<evidence type="ECO:0000313" key="11">
    <source>
        <dbReference type="Proteomes" id="UP000002866"/>
    </source>
</evidence>
<evidence type="ECO:0000256" key="3">
    <source>
        <dbReference type="ARBA" id="ARBA00022729"/>
    </source>
</evidence>
<feature type="region of interest" description="Disordered" evidence="8">
    <location>
        <begin position="714"/>
        <end position="767"/>
    </location>
</feature>
<evidence type="ECO:0000256" key="8">
    <source>
        <dbReference type="SAM" id="MobiDB-lite"/>
    </source>
</evidence>
<dbReference type="HOGENOM" id="CLU_317876_0_0_1"/>
<feature type="compositionally biased region" description="Basic and acidic residues" evidence="8">
    <location>
        <begin position="804"/>
        <end position="829"/>
    </location>
</feature>
<evidence type="ECO:0000256" key="5">
    <source>
        <dbReference type="ARBA" id="ARBA00022824"/>
    </source>
</evidence>
<keyword evidence="7" id="KW-0472">Membrane</keyword>
<dbReference type="InterPro" id="IPR045149">
    <property type="entry name" value="OS-9-like"/>
</dbReference>
<dbReference type="InterPro" id="IPR012913">
    <property type="entry name" value="OS9-like_dom"/>
</dbReference>
<feature type="region of interest" description="Disordered" evidence="8">
    <location>
        <begin position="779"/>
        <end position="843"/>
    </location>
</feature>
<comment type="subcellular location">
    <subcellularLocation>
        <location evidence="1 7">Endoplasmic reticulum membrane</location>
        <topology evidence="1 7">Peripheral membrane protein</topology>
        <orientation evidence="1 7">Lumenal side</orientation>
    </subcellularLocation>
</comment>
<evidence type="ECO:0000313" key="10">
    <source>
        <dbReference type="EMBL" id="CCH62869.1"/>
    </source>
</evidence>
<dbReference type="AlphaFoldDB" id="I2H917"/>
<dbReference type="Gene3D" id="2.70.130.10">
    <property type="entry name" value="Mannose-6-phosphate receptor binding domain"/>
    <property type="match status" value="1"/>
</dbReference>
<evidence type="ECO:0000259" key="9">
    <source>
        <dbReference type="PROSITE" id="PS51914"/>
    </source>
</evidence>
<dbReference type="InterPro" id="IPR009011">
    <property type="entry name" value="Man6P_isomerase_rcpt-bd_dom_sf"/>
</dbReference>
<dbReference type="KEGG" id="tbl:TBLA_0I02110"/>
<dbReference type="PANTHER" id="PTHR15414:SF0">
    <property type="entry name" value="ENDOPLASMIC RETICULUM LECTIN 1"/>
    <property type="match status" value="1"/>
</dbReference>
<dbReference type="Gene3D" id="3.10.310.60">
    <property type="match status" value="1"/>
</dbReference>
<evidence type="ECO:0000256" key="7">
    <source>
        <dbReference type="RuleBase" id="RU369099"/>
    </source>
</evidence>
<dbReference type="InParanoid" id="I2H917"/>
<comment type="similarity">
    <text evidence="2 7">Belongs to the OS-9 family.</text>
</comment>
<dbReference type="PROSITE" id="PS51914">
    <property type="entry name" value="MRH"/>
    <property type="match status" value="1"/>
</dbReference>
<evidence type="ECO:0000256" key="4">
    <source>
        <dbReference type="ARBA" id="ARBA00022734"/>
    </source>
</evidence>
<keyword evidence="5 7" id="KW-0256">Endoplasmic reticulum</keyword>
<dbReference type="EMBL" id="HE806324">
    <property type="protein sequence ID" value="CCH62869.1"/>
    <property type="molecule type" value="Genomic_DNA"/>
</dbReference>
<keyword evidence="4 7" id="KW-0430">Lectin</keyword>
<dbReference type="GO" id="GO:0030968">
    <property type="term" value="P:endoplasmic reticulum unfolded protein response"/>
    <property type="evidence" value="ECO:0007669"/>
    <property type="project" value="UniProtKB-UniRule"/>
</dbReference>
<proteinExistence type="inferred from homology"/>
<keyword evidence="3" id="KW-0732">Signal</keyword>
<dbReference type="GO" id="GO:0005788">
    <property type="term" value="C:endoplasmic reticulum lumen"/>
    <property type="evidence" value="ECO:0007669"/>
    <property type="project" value="UniProtKB-UniRule"/>
</dbReference>